<organism evidence="2 3">
    <name type="scientific">Lactuca virosa</name>
    <dbReference type="NCBI Taxonomy" id="75947"/>
    <lineage>
        <taxon>Eukaryota</taxon>
        <taxon>Viridiplantae</taxon>
        <taxon>Streptophyta</taxon>
        <taxon>Embryophyta</taxon>
        <taxon>Tracheophyta</taxon>
        <taxon>Spermatophyta</taxon>
        <taxon>Magnoliopsida</taxon>
        <taxon>eudicotyledons</taxon>
        <taxon>Gunneridae</taxon>
        <taxon>Pentapetalae</taxon>
        <taxon>asterids</taxon>
        <taxon>campanulids</taxon>
        <taxon>Asterales</taxon>
        <taxon>Asteraceae</taxon>
        <taxon>Cichorioideae</taxon>
        <taxon>Cichorieae</taxon>
        <taxon>Lactucinae</taxon>
        <taxon>Lactuca</taxon>
    </lineage>
</organism>
<feature type="compositionally biased region" description="Polar residues" evidence="1">
    <location>
        <begin position="65"/>
        <end position="77"/>
    </location>
</feature>
<feature type="compositionally biased region" description="Gly residues" evidence="1">
    <location>
        <begin position="81"/>
        <end position="91"/>
    </location>
</feature>
<protein>
    <recommendedName>
        <fullName evidence="4">Zinc knuckle CX2CX4HX4C domain-containing protein</fullName>
    </recommendedName>
</protein>
<evidence type="ECO:0000313" key="3">
    <source>
        <dbReference type="Proteomes" id="UP001157418"/>
    </source>
</evidence>
<gene>
    <name evidence="2" type="ORF">LVIROSA_LOCUS18827</name>
</gene>
<feature type="region of interest" description="Disordered" evidence="1">
    <location>
        <begin position="58"/>
        <end position="98"/>
    </location>
</feature>
<name>A0AAU9N089_9ASTR</name>
<evidence type="ECO:0008006" key="4">
    <source>
        <dbReference type="Google" id="ProtNLM"/>
    </source>
</evidence>
<evidence type="ECO:0000313" key="2">
    <source>
        <dbReference type="EMBL" id="CAH1432157.1"/>
    </source>
</evidence>
<accession>A0AAU9N089</accession>
<comment type="caution">
    <text evidence="2">The sequence shown here is derived from an EMBL/GenBank/DDBJ whole genome shotgun (WGS) entry which is preliminary data.</text>
</comment>
<sequence>MPGRPKTKRVIDMIEKVGKHRVSKKGKKISCNLCQGEGDNKKTCPSFDRPRLEKLPTRVKRTKTTKGQNMESGTSQVACGVEGGGGTGMEGRGTKVIRETGTSQVTLERVNGRIPQVKRRKKSEMIIKKKLATQIMGKNGEGSIAEKPVTIR</sequence>
<keyword evidence="3" id="KW-1185">Reference proteome</keyword>
<dbReference type="AlphaFoldDB" id="A0AAU9N089"/>
<proteinExistence type="predicted"/>
<reference evidence="2 3" key="1">
    <citation type="submission" date="2022-01" db="EMBL/GenBank/DDBJ databases">
        <authorList>
            <person name="Xiong W."/>
            <person name="Schranz E."/>
        </authorList>
    </citation>
    <scope>NUCLEOTIDE SEQUENCE [LARGE SCALE GENOMIC DNA]</scope>
</reference>
<evidence type="ECO:0000256" key="1">
    <source>
        <dbReference type="SAM" id="MobiDB-lite"/>
    </source>
</evidence>
<dbReference type="EMBL" id="CAKMRJ010003334">
    <property type="protein sequence ID" value="CAH1432157.1"/>
    <property type="molecule type" value="Genomic_DNA"/>
</dbReference>
<dbReference type="Proteomes" id="UP001157418">
    <property type="component" value="Unassembled WGS sequence"/>
</dbReference>